<keyword evidence="1" id="KW-0678">Repressor</keyword>
<dbReference type="GO" id="GO:0003700">
    <property type="term" value="F:DNA-binding transcription factor activity"/>
    <property type="evidence" value="ECO:0007669"/>
    <property type="project" value="TreeGrafter"/>
</dbReference>
<protein>
    <submittedName>
        <fullName evidence="7">TetR family transcriptional regulator</fullName>
    </submittedName>
</protein>
<dbReference type="SUPFAM" id="SSF46689">
    <property type="entry name" value="Homeodomain-like"/>
    <property type="match status" value="1"/>
</dbReference>
<dbReference type="RefSeq" id="WP_166531698.1">
    <property type="nucleotide sequence ID" value="NZ_VNHW01000002.1"/>
</dbReference>
<dbReference type="GO" id="GO:0000976">
    <property type="term" value="F:transcription cis-regulatory region binding"/>
    <property type="evidence" value="ECO:0007669"/>
    <property type="project" value="TreeGrafter"/>
</dbReference>
<dbReference type="AlphaFoldDB" id="A0A5S5D354"/>
<dbReference type="InterPro" id="IPR050109">
    <property type="entry name" value="HTH-type_TetR-like_transc_reg"/>
</dbReference>
<dbReference type="Pfam" id="PF13977">
    <property type="entry name" value="TetR_C_6"/>
    <property type="match status" value="1"/>
</dbReference>
<dbReference type="InterPro" id="IPR036271">
    <property type="entry name" value="Tet_transcr_reg_TetR-rel_C_sf"/>
</dbReference>
<dbReference type="InterPro" id="IPR001647">
    <property type="entry name" value="HTH_TetR"/>
</dbReference>
<feature type="DNA-binding region" description="H-T-H motif" evidence="5">
    <location>
        <begin position="31"/>
        <end position="50"/>
    </location>
</feature>
<keyword evidence="2" id="KW-0805">Transcription regulation</keyword>
<evidence type="ECO:0000259" key="6">
    <source>
        <dbReference type="PROSITE" id="PS50977"/>
    </source>
</evidence>
<proteinExistence type="predicted"/>
<keyword evidence="8" id="KW-1185">Reference proteome</keyword>
<dbReference type="InterPro" id="IPR009057">
    <property type="entry name" value="Homeodomain-like_sf"/>
</dbReference>
<evidence type="ECO:0000256" key="5">
    <source>
        <dbReference type="PROSITE-ProRule" id="PRU00335"/>
    </source>
</evidence>
<organism evidence="7 8">
    <name type="scientific">Blastococcus xanthinilyticus</name>
    <dbReference type="NCBI Taxonomy" id="1564164"/>
    <lineage>
        <taxon>Bacteria</taxon>
        <taxon>Bacillati</taxon>
        <taxon>Actinomycetota</taxon>
        <taxon>Actinomycetes</taxon>
        <taxon>Geodermatophilales</taxon>
        <taxon>Geodermatophilaceae</taxon>
        <taxon>Blastococcus</taxon>
    </lineage>
</organism>
<gene>
    <name evidence="7" type="ORF">BD833_10269</name>
</gene>
<accession>A0A5S5D354</accession>
<keyword evidence="3 5" id="KW-0238">DNA-binding</keyword>
<evidence type="ECO:0000256" key="1">
    <source>
        <dbReference type="ARBA" id="ARBA00022491"/>
    </source>
</evidence>
<reference evidence="7 8" key="1">
    <citation type="submission" date="2019-07" db="EMBL/GenBank/DDBJ databases">
        <title>Genomic Encyclopedia of Archaeal and Bacterial Type Strains, Phase II (KMG-II): from individual species to whole genera.</title>
        <authorList>
            <person name="Goeker M."/>
        </authorList>
    </citation>
    <scope>NUCLEOTIDE SEQUENCE [LARGE SCALE GENOMIC DNA]</scope>
    <source>
        <strain evidence="7 8">DSM 46842</strain>
    </source>
</reference>
<dbReference type="Proteomes" id="UP000322499">
    <property type="component" value="Unassembled WGS sequence"/>
</dbReference>
<evidence type="ECO:0000256" key="3">
    <source>
        <dbReference type="ARBA" id="ARBA00023125"/>
    </source>
</evidence>
<feature type="domain" description="HTH tetR-type" evidence="6">
    <location>
        <begin position="8"/>
        <end position="68"/>
    </location>
</feature>
<name>A0A5S5D354_9ACTN</name>
<evidence type="ECO:0000256" key="2">
    <source>
        <dbReference type="ARBA" id="ARBA00023015"/>
    </source>
</evidence>
<dbReference type="PANTHER" id="PTHR30055:SF234">
    <property type="entry name" value="HTH-TYPE TRANSCRIPTIONAL REGULATOR BETI"/>
    <property type="match status" value="1"/>
</dbReference>
<keyword evidence="4" id="KW-0804">Transcription</keyword>
<evidence type="ECO:0000313" key="7">
    <source>
        <dbReference type="EMBL" id="TYP89596.1"/>
    </source>
</evidence>
<dbReference type="EMBL" id="VNHW01000002">
    <property type="protein sequence ID" value="TYP89596.1"/>
    <property type="molecule type" value="Genomic_DNA"/>
</dbReference>
<sequence length="196" mass="22193">MPKIVDHNERRQSVIEATWRVIAREGIANATTREIAREANCSSGILAHYFKDKADIMASAMLAAHAEVHVRLDPRLTGVASVRQYMLECLPLDERRRFLAVIEVSFWGQAVGNPRLVEVNANEMDSFRRKLRIRLVEAQEQGELKPEVDVEAVVRELHVLMDGLSIQAALYPHSAPKKEQVAMLDAILDRIRRHPG</sequence>
<dbReference type="PANTHER" id="PTHR30055">
    <property type="entry name" value="HTH-TYPE TRANSCRIPTIONAL REGULATOR RUTR"/>
    <property type="match status" value="1"/>
</dbReference>
<dbReference type="PROSITE" id="PS50977">
    <property type="entry name" value="HTH_TETR_2"/>
    <property type="match status" value="1"/>
</dbReference>
<comment type="caution">
    <text evidence="7">The sequence shown here is derived from an EMBL/GenBank/DDBJ whole genome shotgun (WGS) entry which is preliminary data.</text>
</comment>
<dbReference type="InterPro" id="IPR039538">
    <property type="entry name" value="BetI_C"/>
</dbReference>
<dbReference type="SUPFAM" id="SSF48498">
    <property type="entry name" value="Tetracyclin repressor-like, C-terminal domain"/>
    <property type="match status" value="1"/>
</dbReference>
<dbReference type="Pfam" id="PF00440">
    <property type="entry name" value="TetR_N"/>
    <property type="match status" value="1"/>
</dbReference>
<dbReference type="Gene3D" id="1.10.357.10">
    <property type="entry name" value="Tetracycline Repressor, domain 2"/>
    <property type="match status" value="1"/>
</dbReference>
<evidence type="ECO:0000256" key="4">
    <source>
        <dbReference type="ARBA" id="ARBA00023163"/>
    </source>
</evidence>
<evidence type="ECO:0000313" key="8">
    <source>
        <dbReference type="Proteomes" id="UP000322499"/>
    </source>
</evidence>